<evidence type="ECO:0000256" key="1">
    <source>
        <dbReference type="SAM" id="MobiDB-lite"/>
    </source>
</evidence>
<organism evidence="2 3">
    <name type="scientific">Petrolisthes cinctipes</name>
    <name type="common">Flat porcelain crab</name>
    <dbReference type="NCBI Taxonomy" id="88211"/>
    <lineage>
        <taxon>Eukaryota</taxon>
        <taxon>Metazoa</taxon>
        <taxon>Ecdysozoa</taxon>
        <taxon>Arthropoda</taxon>
        <taxon>Crustacea</taxon>
        <taxon>Multicrustacea</taxon>
        <taxon>Malacostraca</taxon>
        <taxon>Eumalacostraca</taxon>
        <taxon>Eucarida</taxon>
        <taxon>Decapoda</taxon>
        <taxon>Pleocyemata</taxon>
        <taxon>Anomura</taxon>
        <taxon>Galatheoidea</taxon>
        <taxon>Porcellanidae</taxon>
        <taxon>Petrolisthes</taxon>
    </lineage>
</organism>
<sequence length="118" mass="12726">MSHHQLSCPPSPTLSLHPPSLPSHSTPLPYPLTPSPFPALSLHPPSLPSHFTPLPCPLTSHPFPALSLHTPSSPSPLLSWTMDGAGECACVCVVDWPFHSSLRARRWLRPVPQVVVVA</sequence>
<proteinExistence type="predicted"/>
<evidence type="ECO:0000313" key="2">
    <source>
        <dbReference type="EMBL" id="KAK3858205.1"/>
    </source>
</evidence>
<comment type="caution">
    <text evidence="2">The sequence shown here is derived from an EMBL/GenBank/DDBJ whole genome shotgun (WGS) entry which is preliminary data.</text>
</comment>
<accession>A0AAE1C0J4</accession>
<dbReference type="Proteomes" id="UP001286313">
    <property type="component" value="Unassembled WGS sequence"/>
</dbReference>
<dbReference type="EMBL" id="JAWQEG010005382">
    <property type="protein sequence ID" value="KAK3858205.1"/>
    <property type="molecule type" value="Genomic_DNA"/>
</dbReference>
<protein>
    <submittedName>
        <fullName evidence="2">Uncharacterized protein</fullName>
    </submittedName>
</protein>
<feature type="region of interest" description="Disordered" evidence="1">
    <location>
        <begin position="1"/>
        <end position="27"/>
    </location>
</feature>
<feature type="compositionally biased region" description="Low complexity" evidence="1">
    <location>
        <begin position="13"/>
        <end position="27"/>
    </location>
</feature>
<dbReference type="AlphaFoldDB" id="A0AAE1C0J4"/>
<keyword evidence="3" id="KW-1185">Reference proteome</keyword>
<evidence type="ECO:0000313" key="3">
    <source>
        <dbReference type="Proteomes" id="UP001286313"/>
    </source>
</evidence>
<gene>
    <name evidence="2" type="ORF">Pcinc_035595</name>
</gene>
<reference evidence="2" key="1">
    <citation type="submission" date="2023-10" db="EMBL/GenBank/DDBJ databases">
        <title>Genome assemblies of two species of porcelain crab, Petrolisthes cinctipes and Petrolisthes manimaculis (Anomura: Porcellanidae).</title>
        <authorList>
            <person name="Angst P."/>
        </authorList>
    </citation>
    <scope>NUCLEOTIDE SEQUENCE</scope>
    <source>
        <strain evidence="2">PB745_01</strain>
        <tissue evidence="2">Gill</tissue>
    </source>
</reference>
<name>A0AAE1C0J4_PETCI</name>